<evidence type="ECO:0000256" key="7">
    <source>
        <dbReference type="SAM" id="Phobius"/>
    </source>
</evidence>
<organism evidence="9 10">
    <name type="scientific">Amycolatopsis heterodermiae</name>
    <dbReference type="NCBI Taxonomy" id="3110235"/>
    <lineage>
        <taxon>Bacteria</taxon>
        <taxon>Bacillati</taxon>
        <taxon>Actinomycetota</taxon>
        <taxon>Actinomycetes</taxon>
        <taxon>Pseudonocardiales</taxon>
        <taxon>Pseudonocardiaceae</taxon>
        <taxon>Amycolatopsis</taxon>
    </lineage>
</organism>
<gene>
    <name evidence="9" type="ORF">VA596_22585</name>
</gene>
<evidence type="ECO:0000256" key="1">
    <source>
        <dbReference type="ARBA" id="ARBA00004141"/>
    </source>
</evidence>
<dbReference type="NCBIfam" id="TIGR03025">
    <property type="entry name" value="EPS_sugtrans"/>
    <property type="match status" value="1"/>
</dbReference>
<dbReference type="PANTHER" id="PTHR30576">
    <property type="entry name" value="COLANIC BIOSYNTHESIS UDP-GLUCOSE LIPID CARRIER TRANSFERASE"/>
    <property type="match status" value="1"/>
</dbReference>
<evidence type="ECO:0000256" key="5">
    <source>
        <dbReference type="ARBA" id="ARBA00022989"/>
    </source>
</evidence>
<dbReference type="GO" id="GO:0016740">
    <property type="term" value="F:transferase activity"/>
    <property type="evidence" value="ECO:0007669"/>
    <property type="project" value="UniProtKB-KW"/>
</dbReference>
<protein>
    <submittedName>
        <fullName evidence="9">Sugar transferase</fullName>
        <ecNumber evidence="9">2.7.8.-</ecNumber>
    </submittedName>
</protein>
<comment type="similarity">
    <text evidence="2">Belongs to the bacterial sugar transferase family.</text>
</comment>
<keyword evidence="5 7" id="KW-1133">Transmembrane helix</keyword>
<evidence type="ECO:0000259" key="8">
    <source>
        <dbReference type="Pfam" id="PF02397"/>
    </source>
</evidence>
<dbReference type="RefSeq" id="WP_323329826.1">
    <property type="nucleotide sequence ID" value="NZ_JAYFSI010000005.1"/>
</dbReference>
<comment type="subcellular location">
    <subcellularLocation>
        <location evidence="1">Membrane</location>
        <topology evidence="1">Multi-pass membrane protein</topology>
    </subcellularLocation>
</comment>
<feature type="transmembrane region" description="Helical" evidence="7">
    <location>
        <begin position="102"/>
        <end position="122"/>
    </location>
</feature>
<comment type="caution">
    <text evidence="9">The sequence shown here is derived from an EMBL/GenBank/DDBJ whole genome shotgun (WGS) entry which is preliminary data.</text>
</comment>
<feature type="transmembrane region" description="Helical" evidence="7">
    <location>
        <begin position="265"/>
        <end position="289"/>
    </location>
</feature>
<sequence length="456" mass="50033">MAGKPWWRRYRTFLAASDTLVVGWAVTLVPVIAPGHPPWRDVTVPLGFALLWSLALVVSGTRDANVLGIGHEEYKRVLSASVTLFGLAAIAAYLLRDPTVRSYLLAAFPAGVGGLVLSRWLWRQWLHARRCAGAWSARVFLVGDTARVSGLADALSSVPYTGYAVIGSWHGPAGGCPDDTARAIVRAARRLEADTIAVTGGPDAGPDLLRRLGWLLEQTPTQLVVVPGVMAVAGPRVHTRPVAGLPLLCIEAPRFTGSTRLVKRLFDVVVSALSLLLLSPVLVAIAVAVKVDSRGPVFYRQARCGRHGKVFRVWKFRTMHPDADRRRAELVAANEADGPLFKIRRDPRVTRLGRSLRRLSADELPQLINVLTGRMSLVGPRPPLPEELRHYERDVRRRLLVTPGMTGLWQISGRSDLGWAEGIELDLYYVENWSFTLDLTVLWKTARAVAGGRGAY</sequence>
<dbReference type="EMBL" id="JAYFSI010000005">
    <property type="protein sequence ID" value="MEA5362342.1"/>
    <property type="molecule type" value="Genomic_DNA"/>
</dbReference>
<keyword evidence="4 7" id="KW-0812">Transmembrane</keyword>
<feature type="transmembrane region" description="Helical" evidence="7">
    <location>
        <begin position="77"/>
        <end position="96"/>
    </location>
</feature>
<dbReference type="Proteomes" id="UP001304298">
    <property type="component" value="Unassembled WGS sequence"/>
</dbReference>
<reference evidence="9 10" key="1">
    <citation type="submission" date="2023-12" db="EMBL/GenBank/DDBJ databases">
        <title>Amycolatopsis sp. V23-08.</title>
        <authorList>
            <person name="Somphong A."/>
        </authorList>
    </citation>
    <scope>NUCLEOTIDE SEQUENCE [LARGE SCALE GENOMIC DNA]</scope>
    <source>
        <strain evidence="9 10">V23-08</strain>
    </source>
</reference>
<dbReference type="EC" id="2.7.8.-" evidence="9"/>
<evidence type="ECO:0000256" key="2">
    <source>
        <dbReference type="ARBA" id="ARBA00006464"/>
    </source>
</evidence>
<dbReference type="InterPro" id="IPR017475">
    <property type="entry name" value="EPS_sugar_tfrase"/>
</dbReference>
<dbReference type="PANTHER" id="PTHR30576:SF10">
    <property type="entry name" value="SLL5057 PROTEIN"/>
    <property type="match status" value="1"/>
</dbReference>
<feature type="transmembrane region" description="Helical" evidence="7">
    <location>
        <begin position="45"/>
        <end position="65"/>
    </location>
</feature>
<keyword evidence="3 9" id="KW-0808">Transferase</keyword>
<keyword evidence="10" id="KW-1185">Reference proteome</keyword>
<proteinExistence type="inferred from homology"/>
<feature type="transmembrane region" description="Helical" evidence="7">
    <location>
        <begin position="12"/>
        <end position="33"/>
    </location>
</feature>
<evidence type="ECO:0000256" key="6">
    <source>
        <dbReference type="ARBA" id="ARBA00023136"/>
    </source>
</evidence>
<dbReference type="InterPro" id="IPR003362">
    <property type="entry name" value="Bact_transf"/>
</dbReference>
<feature type="domain" description="Bacterial sugar transferase" evidence="8">
    <location>
        <begin position="263"/>
        <end position="449"/>
    </location>
</feature>
<keyword evidence="6 7" id="KW-0472">Membrane</keyword>
<dbReference type="Pfam" id="PF02397">
    <property type="entry name" value="Bac_transf"/>
    <property type="match status" value="1"/>
</dbReference>
<evidence type="ECO:0000313" key="9">
    <source>
        <dbReference type="EMBL" id="MEA5362342.1"/>
    </source>
</evidence>
<accession>A0ABU5R7X9</accession>
<evidence type="ECO:0000256" key="3">
    <source>
        <dbReference type="ARBA" id="ARBA00022679"/>
    </source>
</evidence>
<name>A0ABU5R7X9_9PSEU</name>
<evidence type="ECO:0000313" key="10">
    <source>
        <dbReference type="Proteomes" id="UP001304298"/>
    </source>
</evidence>
<evidence type="ECO:0000256" key="4">
    <source>
        <dbReference type="ARBA" id="ARBA00022692"/>
    </source>
</evidence>